<keyword evidence="2" id="KW-1185">Reference proteome</keyword>
<evidence type="ECO:0000313" key="2">
    <source>
        <dbReference type="Proteomes" id="UP000238191"/>
    </source>
</evidence>
<organism evidence="1 2">
    <name type="scientific">Xanthomonas pisi</name>
    <dbReference type="NCBI Taxonomy" id="56457"/>
    <lineage>
        <taxon>Bacteria</taxon>
        <taxon>Pseudomonadati</taxon>
        <taxon>Pseudomonadota</taxon>
        <taxon>Gammaproteobacteria</taxon>
        <taxon>Lysobacterales</taxon>
        <taxon>Lysobacteraceae</taxon>
        <taxon>Xanthomonas</taxon>
    </lineage>
</organism>
<evidence type="ECO:0000313" key="1">
    <source>
        <dbReference type="EMBL" id="PPU68739.1"/>
    </source>
</evidence>
<gene>
    <name evidence="1" type="ORF">XpiCFBP4643_09625</name>
</gene>
<reference evidence="2" key="1">
    <citation type="submission" date="2016-08" db="EMBL/GenBank/DDBJ databases">
        <authorList>
            <person name="Merda D."/>
            <person name="Briand M."/>
            <person name="Taghouti G."/>
            <person name="Carrere S."/>
            <person name="Gouzy J."/>
            <person name="Portier P."/>
            <person name="Jacques M.-A."/>
            <person name="Fischer-Le Saux M."/>
        </authorList>
    </citation>
    <scope>NUCLEOTIDE SEQUENCE [LARGE SCALE GENOMIC DNA]</scope>
    <source>
        <strain evidence="2">CFBP4643</strain>
    </source>
</reference>
<accession>A0A2S7D4R5</accession>
<dbReference type="EMBL" id="MDEI01000006">
    <property type="protein sequence ID" value="PPU68739.1"/>
    <property type="molecule type" value="Genomic_DNA"/>
</dbReference>
<protein>
    <submittedName>
        <fullName evidence="1">Uncharacterized protein</fullName>
    </submittedName>
</protein>
<proteinExistence type="predicted"/>
<sequence>MEYYAVILNRTFLVSVDESHIHGTVCRGLTSVESGVGAARLITRQLSVQGDLNDPNSYLEDRQLNRQNSANFTLNLSEVTAVTYNPRKKWGMGYYPHDGRVFIQTPVRRRELIILGNQSGQEIADRLIRSVGRANNSFKPKPLRGSA</sequence>
<comment type="caution">
    <text evidence="1">The sequence shown here is derived from an EMBL/GenBank/DDBJ whole genome shotgun (WGS) entry which is preliminary data.</text>
</comment>
<dbReference type="Proteomes" id="UP000238191">
    <property type="component" value="Unassembled WGS sequence"/>
</dbReference>
<dbReference type="AlphaFoldDB" id="A0A2S7D4R5"/>
<name>A0A2S7D4R5_9XANT</name>